<keyword evidence="3" id="KW-1185">Reference proteome</keyword>
<protein>
    <submittedName>
        <fullName evidence="2">Uncharacterized protein</fullName>
    </submittedName>
</protein>
<evidence type="ECO:0000313" key="2">
    <source>
        <dbReference type="EMBL" id="KAJ7328061.1"/>
    </source>
</evidence>
<organism evidence="2 3">
    <name type="scientific">Mycena albidolilacea</name>
    <dbReference type="NCBI Taxonomy" id="1033008"/>
    <lineage>
        <taxon>Eukaryota</taxon>
        <taxon>Fungi</taxon>
        <taxon>Dikarya</taxon>
        <taxon>Basidiomycota</taxon>
        <taxon>Agaricomycotina</taxon>
        <taxon>Agaricomycetes</taxon>
        <taxon>Agaricomycetidae</taxon>
        <taxon>Agaricales</taxon>
        <taxon>Marasmiineae</taxon>
        <taxon>Mycenaceae</taxon>
        <taxon>Mycena</taxon>
    </lineage>
</organism>
<dbReference type="Proteomes" id="UP001218218">
    <property type="component" value="Unassembled WGS sequence"/>
</dbReference>
<proteinExistence type="predicted"/>
<name>A0AAD7EK03_9AGAR</name>
<dbReference type="EMBL" id="JARIHO010000040">
    <property type="protein sequence ID" value="KAJ7328061.1"/>
    <property type="molecule type" value="Genomic_DNA"/>
</dbReference>
<comment type="caution">
    <text evidence="2">The sequence shown here is derived from an EMBL/GenBank/DDBJ whole genome shotgun (WGS) entry which is preliminary data.</text>
</comment>
<feature type="region of interest" description="Disordered" evidence="1">
    <location>
        <begin position="1"/>
        <end position="38"/>
    </location>
</feature>
<gene>
    <name evidence="2" type="ORF">DFH08DRAFT_816221</name>
</gene>
<feature type="compositionally biased region" description="Polar residues" evidence="1">
    <location>
        <begin position="27"/>
        <end position="38"/>
    </location>
</feature>
<evidence type="ECO:0000313" key="3">
    <source>
        <dbReference type="Proteomes" id="UP001218218"/>
    </source>
</evidence>
<sequence length="199" mass="22378">MPTKEPRPVKSRRNALSSARVSDQKNTEGLSNGHQQALATKPVLDLIKRMRRLSGLLPDSVPEASEDDNEIHRVMTEVHGLTRYSEKTAAKMDGSRRGELGMVVVKYLEGIHWTSAGIPHDLSQLKLERSYKKIYNNGMHTKRTIHPQQHPAPASSFLDSIYAFNDDDDTAKAPASELDLFFAAFRTQGRDSRNTPLLW</sequence>
<reference evidence="2" key="1">
    <citation type="submission" date="2023-03" db="EMBL/GenBank/DDBJ databases">
        <title>Massive genome expansion in bonnet fungi (Mycena s.s.) driven by repeated elements and novel gene families across ecological guilds.</title>
        <authorList>
            <consortium name="Lawrence Berkeley National Laboratory"/>
            <person name="Harder C.B."/>
            <person name="Miyauchi S."/>
            <person name="Viragh M."/>
            <person name="Kuo A."/>
            <person name="Thoen E."/>
            <person name="Andreopoulos B."/>
            <person name="Lu D."/>
            <person name="Skrede I."/>
            <person name="Drula E."/>
            <person name="Henrissat B."/>
            <person name="Morin E."/>
            <person name="Kohler A."/>
            <person name="Barry K."/>
            <person name="LaButti K."/>
            <person name="Morin E."/>
            <person name="Salamov A."/>
            <person name="Lipzen A."/>
            <person name="Mereny Z."/>
            <person name="Hegedus B."/>
            <person name="Baldrian P."/>
            <person name="Stursova M."/>
            <person name="Weitz H."/>
            <person name="Taylor A."/>
            <person name="Grigoriev I.V."/>
            <person name="Nagy L.G."/>
            <person name="Martin F."/>
            <person name="Kauserud H."/>
        </authorList>
    </citation>
    <scope>NUCLEOTIDE SEQUENCE</scope>
    <source>
        <strain evidence="2">CBHHK002</strain>
    </source>
</reference>
<accession>A0AAD7EK03</accession>
<dbReference type="AlphaFoldDB" id="A0AAD7EK03"/>
<evidence type="ECO:0000256" key="1">
    <source>
        <dbReference type="SAM" id="MobiDB-lite"/>
    </source>
</evidence>